<dbReference type="GO" id="GO:0005524">
    <property type="term" value="F:ATP binding"/>
    <property type="evidence" value="ECO:0007669"/>
    <property type="project" value="UniProtKB-KW"/>
</dbReference>
<dbReference type="InterPro" id="IPR045116">
    <property type="entry name" value="Clp1/Grc3"/>
</dbReference>
<keyword evidence="6" id="KW-0808">Transferase</keyword>
<keyword evidence="10" id="KW-0539">Nucleus</keyword>
<dbReference type="PANTHER" id="PTHR12755">
    <property type="entry name" value="CLEAVAGE/POLYADENYLATION FACTOR IA SUBUNIT CLP1P"/>
    <property type="match status" value="1"/>
</dbReference>
<dbReference type="Gene3D" id="3.40.50.300">
    <property type="entry name" value="P-loop containing nucleotide triphosphate hydrolases"/>
    <property type="match status" value="1"/>
</dbReference>
<dbReference type="GO" id="GO:0051731">
    <property type="term" value="F:polynucleotide 5'-hydroxyl-kinase activity"/>
    <property type="evidence" value="ECO:0007669"/>
    <property type="project" value="InterPro"/>
</dbReference>
<feature type="compositionally biased region" description="Low complexity" evidence="11">
    <location>
        <begin position="155"/>
        <end position="167"/>
    </location>
</feature>
<accession>A0A8H7QIQ5</accession>
<keyword evidence="15" id="KW-1185">Reference proteome</keyword>
<dbReference type="Pfam" id="PF25467">
    <property type="entry name" value="NOL9_C"/>
    <property type="match status" value="1"/>
</dbReference>
<keyword evidence="8" id="KW-0418">Kinase</keyword>
<organism evidence="14 15">
    <name type="scientific">Mucor plumbeus</name>
    <dbReference type="NCBI Taxonomy" id="97098"/>
    <lineage>
        <taxon>Eukaryota</taxon>
        <taxon>Fungi</taxon>
        <taxon>Fungi incertae sedis</taxon>
        <taxon>Mucoromycota</taxon>
        <taxon>Mucoromycotina</taxon>
        <taxon>Mucoromycetes</taxon>
        <taxon>Mucorales</taxon>
        <taxon>Mucorineae</taxon>
        <taxon>Mucoraceae</taxon>
        <taxon>Mucor</taxon>
    </lineage>
</organism>
<comment type="caution">
    <text evidence="14">The sequence shown here is derived from an EMBL/GenBank/DDBJ whole genome shotgun (WGS) entry which is preliminary data.</text>
</comment>
<reference evidence="14" key="1">
    <citation type="submission" date="2020-12" db="EMBL/GenBank/DDBJ databases">
        <title>Metabolic potential, ecology and presence of endohyphal bacteria is reflected in genomic diversity of Mucoromycotina.</title>
        <authorList>
            <person name="Muszewska A."/>
            <person name="Okrasinska A."/>
            <person name="Steczkiewicz K."/>
            <person name="Drgas O."/>
            <person name="Orlowska M."/>
            <person name="Perlinska-Lenart U."/>
            <person name="Aleksandrzak-Piekarczyk T."/>
            <person name="Szatraj K."/>
            <person name="Zielenkiewicz U."/>
            <person name="Pilsyk S."/>
            <person name="Malc E."/>
            <person name="Mieczkowski P."/>
            <person name="Kruszewska J.S."/>
            <person name="Biernat P."/>
            <person name="Pawlowska J."/>
        </authorList>
    </citation>
    <scope>NUCLEOTIDE SEQUENCE</scope>
    <source>
        <strain evidence="14">CBS 226.32</strain>
    </source>
</reference>
<dbReference type="InterPro" id="IPR057570">
    <property type="entry name" value="NOL9_C"/>
</dbReference>
<dbReference type="PANTHER" id="PTHR12755:SF3">
    <property type="entry name" value="POLYNUCLEOTIDE 5'-HYDROXYL-KINASE NOL9"/>
    <property type="match status" value="1"/>
</dbReference>
<comment type="subcellular location">
    <subcellularLocation>
        <location evidence="1">Nucleus</location>
        <location evidence="1">Nucleolus</location>
    </subcellularLocation>
</comment>
<feature type="compositionally biased region" description="Low complexity" evidence="11">
    <location>
        <begin position="20"/>
        <end position="43"/>
    </location>
</feature>
<evidence type="ECO:0000256" key="4">
    <source>
        <dbReference type="ARBA" id="ARBA00019824"/>
    </source>
</evidence>
<evidence type="ECO:0000256" key="9">
    <source>
        <dbReference type="ARBA" id="ARBA00022840"/>
    </source>
</evidence>
<comment type="similarity">
    <text evidence="2">Belongs to the Clp1 family. NOL9/GRC3 subfamily.</text>
</comment>
<feature type="region of interest" description="Disordered" evidence="11">
    <location>
        <begin position="144"/>
        <end position="170"/>
    </location>
</feature>
<dbReference type="GO" id="GO:0005730">
    <property type="term" value="C:nucleolus"/>
    <property type="evidence" value="ECO:0007669"/>
    <property type="project" value="UniProtKB-SubCell"/>
</dbReference>
<evidence type="ECO:0000256" key="10">
    <source>
        <dbReference type="ARBA" id="ARBA00023242"/>
    </source>
</evidence>
<evidence type="ECO:0000256" key="6">
    <source>
        <dbReference type="ARBA" id="ARBA00022679"/>
    </source>
</evidence>
<evidence type="ECO:0000259" key="13">
    <source>
        <dbReference type="Pfam" id="PF25467"/>
    </source>
</evidence>
<dbReference type="EMBL" id="JAEPRC010000744">
    <property type="protein sequence ID" value="KAG2192256.1"/>
    <property type="molecule type" value="Genomic_DNA"/>
</dbReference>
<keyword evidence="5" id="KW-0698">rRNA processing</keyword>
<sequence length="820" mass="91729">MPPKRKTNSSQPKPKKVAKTKSTTTAAATTTTTTTTTVTSSRQTRSKTNEKELILLEEEKEETLEINQEPLETSNEVSPQSSAPLSAIAARRAAINAGLYNPEPIDHSEEEQDEEEDIHLKHSAEGIEIQSVTDEEDEALRNELGEGRVMSPISGTTTPNGGETPTPLRSLTPMIMETSKTKNKMPALIDYNSVSRFTPTKNNSCIINQEEDIYLFLGLKKGEHIVFMGQVLAAPLYGSMSIAGAVISSGRPVPKSAPKEDLLVSFYPIFSPRTHSLLSIGSESLETAPIQSHYNPIEIDEFLIEAVFDELKGKYDEFESIIVIKDLEGSGLEDMRDAIASFNKNLVKLTKKESNRDNTLDVNLLPGFHPILTPTPGVKALKIESSWNIRTNVALEKVTQQGTGPLVSVVCGAKDMGKSSYSRYLINRLLAKYNRVAYLETDVGQSEFTPSGLLSLHYISNPILGPPYTHQQLEPERSFYFGSASPRSNPDYYLACINELVDHWKHDQKQVRDDDEREWIPLVVNTQGWVSGVGYDLLISQIHKVEPTDVFAMRHHMLEYKNLHHTFNMDILPVPSTEAFVIAKEAPVLHYLDCVLQDSNVVILADSFTSIQQRDITLASYFHQSGMGADNYLLPRWDYKKHMIDRVPWMLDWRQGLNAIWVVYEEVKLNELFYALNGSLVGLIGDVEDYRHQKGPKKNIVLNNDTFTPPTYFNTQDQPAPNPRLITCHGLAVVRSIDPSRHSLLLLTPLPFSTLEKVSGLVKGEIQLPLWAMLDQKLEKGSGVANIPWKKVPYITQQSTEGAGANALRVRRNLLRRSQA</sequence>
<dbReference type="Proteomes" id="UP000650833">
    <property type="component" value="Unassembled WGS sequence"/>
</dbReference>
<evidence type="ECO:0000313" key="15">
    <source>
        <dbReference type="Proteomes" id="UP000650833"/>
    </source>
</evidence>
<evidence type="ECO:0000313" key="14">
    <source>
        <dbReference type="EMBL" id="KAG2192256.1"/>
    </source>
</evidence>
<dbReference type="InterPro" id="IPR027417">
    <property type="entry name" value="P-loop_NTPase"/>
</dbReference>
<dbReference type="Pfam" id="PF16575">
    <property type="entry name" value="CLP1_P"/>
    <property type="match status" value="1"/>
</dbReference>
<feature type="compositionally biased region" description="Basic residues" evidence="11">
    <location>
        <begin position="1"/>
        <end position="19"/>
    </location>
</feature>
<feature type="region of interest" description="Disordered" evidence="11">
    <location>
        <begin position="1"/>
        <end position="85"/>
    </location>
</feature>
<evidence type="ECO:0000256" key="2">
    <source>
        <dbReference type="ARBA" id="ARBA00011003"/>
    </source>
</evidence>
<feature type="compositionally biased region" description="Acidic residues" evidence="11">
    <location>
        <begin position="55"/>
        <end position="64"/>
    </location>
</feature>
<evidence type="ECO:0000256" key="3">
    <source>
        <dbReference type="ARBA" id="ARBA00018706"/>
    </source>
</evidence>
<keyword evidence="9" id="KW-0067">ATP-binding</keyword>
<proteinExistence type="inferred from homology"/>
<evidence type="ECO:0000256" key="5">
    <source>
        <dbReference type="ARBA" id="ARBA00022552"/>
    </source>
</evidence>
<feature type="domain" description="NOL9 C-terminal" evidence="13">
    <location>
        <begin position="724"/>
        <end position="769"/>
    </location>
</feature>
<feature type="domain" description="Clp1 P-loop" evidence="12">
    <location>
        <begin position="412"/>
        <end position="578"/>
    </location>
</feature>
<feature type="compositionally biased region" description="Polar residues" evidence="11">
    <location>
        <begin position="70"/>
        <end position="84"/>
    </location>
</feature>
<evidence type="ECO:0000256" key="8">
    <source>
        <dbReference type="ARBA" id="ARBA00022777"/>
    </source>
</evidence>
<protein>
    <recommendedName>
        <fullName evidence="4">Polynucleotide 5'-hydroxyl-kinase GRC3</fullName>
    </recommendedName>
    <alternativeName>
        <fullName evidence="3">Polynucleotide 5'-hydroxyl-kinase grc3</fullName>
    </alternativeName>
</protein>
<evidence type="ECO:0000256" key="11">
    <source>
        <dbReference type="SAM" id="MobiDB-lite"/>
    </source>
</evidence>
<keyword evidence="7" id="KW-0547">Nucleotide-binding</keyword>
<evidence type="ECO:0000256" key="7">
    <source>
        <dbReference type="ARBA" id="ARBA00022741"/>
    </source>
</evidence>
<dbReference type="OrthoDB" id="2405412at2759"/>
<evidence type="ECO:0000256" key="1">
    <source>
        <dbReference type="ARBA" id="ARBA00004604"/>
    </source>
</evidence>
<dbReference type="InterPro" id="IPR032319">
    <property type="entry name" value="CLP1_P"/>
</dbReference>
<dbReference type="GO" id="GO:0000448">
    <property type="term" value="P:cleavage in ITS2 between 5.8S rRNA and LSU-rRNA of tricistronic rRNA transcript (SSU-rRNA, 5.8S rRNA, LSU-rRNA)"/>
    <property type="evidence" value="ECO:0007669"/>
    <property type="project" value="TreeGrafter"/>
</dbReference>
<evidence type="ECO:0000259" key="12">
    <source>
        <dbReference type="Pfam" id="PF16575"/>
    </source>
</evidence>
<dbReference type="AlphaFoldDB" id="A0A8H7QIQ5"/>
<gene>
    <name evidence="14" type="ORF">INT46_009313</name>
</gene>
<name>A0A8H7QIQ5_9FUNG</name>